<evidence type="ECO:0000313" key="2">
    <source>
        <dbReference type="Proteomes" id="UP000663848"/>
    </source>
</evidence>
<dbReference type="AlphaFoldDB" id="A0A821QEF3"/>
<name>A0A821QEF3_9BILA</name>
<accession>A0A821QEF3</accession>
<gene>
    <name evidence="1" type="ORF">QYT958_LOCUS25186</name>
</gene>
<comment type="caution">
    <text evidence="1">The sequence shown here is derived from an EMBL/GenBank/DDBJ whole genome shotgun (WGS) entry which is preliminary data.</text>
</comment>
<organism evidence="1 2">
    <name type="scientific">Rotaria socialis</name>
    <dbReference type="NCBI Taxonomy" id="392032"/>
    <lineage>
        <taxon>Eukaryota</taxon>
        <taxon>Metazoa</taxon>
        <taxon>Spiralia</taxon>
        <taxon>Gnathifera</taxon>
        <taxon>Rotifera</taxon>
        <taxon>Eurotatoria</taxon>
        <taxon>Bdelloidea</taxon>
        <taxon>Philodinida</taxon>
        <taxon>Philodinidae</taxon>
        <taxon>Rotaria</taxon>
    </lineage>
</organism>
<protein>
    <submittedName>
        <fullName evidence="1">Uncharacterized protein</fullName>
    </submittedName>
</protein>
<reference evidence="1" key="1">
    <citation type="submission" date="2021-02" db="EMBL/GenBank/DDBJ databases">
        <authorList>
            <person name="Nowell W R."/>
        </authorList>
    </citation>
    <scope>NUCLEOTIDE SEQUENCE</scope>
</reference>
<proteinExistence type="predicted"/>
<dbReference type="EMBL" id="CAJOBR010005606">
    <property type="protein sequence ID" value="CAF4823187.1"/>
    <property type="molecule type" value="Genomic_DNA"/>
</dbReference>
<evidence type="ECO:0000313" key="1">
    <source>
        <dbReference type="EMBL" id="CAF4823187.1"/>
    </source>
</evidence>
<dbReference type="Proteomes" id="UP000663848">
    <property type="component" value="Unassembled WGS sequence"/>
</dbReference>
<sequence>MLPSLWSLNIRFNSLICSILSINNNLLNSGLVIARGLSYNKCCSILFPLILNSSPLSSSIQRIHFDGRNSSASDLCYEWLFNDENLLHFPNLKSLVLTQCGSIRSIVQTLLHLIQYQLDNLTLTFGNNVLQHMLYVKRDSVIDSDIEMVEKQMIIFLQLLCKLFSAQCQLTSLRLDISSDCRNVSVEFDCALCSFASWTSNVETLRQSKTNWFNKIPKLRYFSLKSFIGDDLDFIYLKWLLNNINYIEKLQLHIKNEELIETICQNIWKSLIDANFIHQYCLSDIIPNLIYFDFYICSECQLPFNDIGKIVNSFKIHSFFIEHQWTNVKCLFDPITSCQHLFSSFTNTFQSSDSLINYSYICNWSAFNDQWFSLHPSPSLFLEQFNELSSNVSNINIYKNEILHHYNKRLNVNLAITTVEKNFRSFFTMTPKGRNEIREKVLAYLISMTVQLKYLLVERFEWLLHVVQYTSNELRTNALSTVQYAEFRLPSCYYGDNNAVSIGKHLVPFLSTYMPHLQTLRLWAI</sequence>